<dbReference type="InterPro" id="IPR013324">
    <property type="entry name" value="RNA_pol_sigma_r3/r4-like"/>
</dbReference>
<dbReference type="OrthoDB" id="9797134at2"/>
<accession>A0A4U0RAX4</accession>
<proteinExistence type="predicted"/>
<dbReference type="Proteomes" id="UP000309747">
    <property type="component" value="Unassembled WGS sequence"/>
</dbReference>
<protein>
    <submittedName>
        <fullName evidence="2">DUF134 domain-containing protein</fullName>
    </submittedName>
</protein>
<dbReference type="Gene3D" id="1.20.140.160">
    <property type="match status" value="1"/>
</dbReference>
<feature type="domain" description="RNA polymerase sigma factor 70 region 4 type 2" evidence="1">
    <location>
        <begin position="90"/>
        <end position="138"/>
    </location>
</feature>
<sequence>MIPQPDSNLTTYVPALRLYARVLCGHAGTGDGLVAWSLHRADELARRQSDETCRFMWLLSTLRDLHRSGMLDRASNLPCPKEVPGQEDLALLMTLPPAEREALTLVRFMGCTQADAARIMDVAPETIGRLLALARLRMGDRPMGSA</sequence>
<dbReference type="GO" id="GO:0003677">
    <property type="term" value="F:DNA binding"/>
    <property type="evidence" value="ECO:0007669"/>
    <property type="project" value="InterPro"/>
</dbReference>
<organism evidence="2 3">
    <name type="scientific">Paracoccus gahaiensis</name>
    <dbReference type="NCBI Taxonomy" id="1706839"/>
    <lineage>
        <taxon>Bacteria</taxon>
        <taxon>Pseudomonadati</taxon>
        <taxon>Pseudomonadota</taxon>
        <taxon>Alphaproteobacteria</taxon>
        <taxon>Rhodobacterales</taxon>
        <taxon>Paracoccaceae</taxon>
        <taxon>Paracoccus</taxon>
    </lineage>
</organism>
<dbReference type="GO" id="GO:0006352">
    <property type="term" value="P:DNA-templated transcription initiation"/>
    <property type="evidence" value="ECO:0007669"/>
    <property type="project" value="InterPro"/>
</dbReference>
<evidence type="ECO:0000313" key="2">
    <source>
        <dbReference type="EMBL" id="TJZ92026.1"/>
    </source>
</evidence>
<reference evidence="2 3" key="1">
    <citation type="submission" date="2019-04" db="EMBL/GenBank/DDBJ databases">
        <authorList>
            <person name="Li J."/>
        </authorList>
    </citation>
    <scope>NUCLEOTIDE SEQUENCE [LARGE SCALE GENOMIC DNA]</scope>
    <source>
        <strain evidence="2 3">KCTC 42687</strain>
    </source>
</reference>
<comment type="caution">
    <text evidence="2">The sequence shown here is derived from an EMBL/GenBank/DDBJ whole genome shotgun (WGS) entry which is preliminary data.</text>
</comment>
<dbReference type="InterPro" id="IPR013249">
    <property type="entry name" value="RNA_pol_sigma70_r4_t2"/>
</dbReference>
<gene>
    <name evidence="2" type="ORF">FA743_09430</name>
</gene>
<dbReference type="RefSeq" id="WP_136885858.1">
    <property type="nucleotide sequence ID" value="NZ_SUNI01000006.1"/>
</dbReference>
<dbReference type="AlphaFoldDB" id="A0A4U0RAX4"/>
<dbReference type="SUPFAM" id="SSF88659">
    <property type="entry name" value="Sigma3 and sigma4 domains of RNA polymerase sigma factors"/>
    <property type="match status" value="1"/>
</dbReference>
<dbReference type="Pfam" id="PF08281">
    <property type="entry name" value="Sigma70_r4_2"/>
    <property type="match status" value="1"/>
</dbReference>
<name>A0A4U0RAX4_9RHOB</name>
<evidence type="ECO:0000313" key="3">
    <source>
        <dbReference type="Proteomes" id="UP000309747"/>
    </source>
</evidence>
<dbReference type="GO" id="GO:0016987">
    <property type="term" value="F:sigma factor activity"/>
    <property type="evidence" value="ECO:0007669"/>
    <property type="project" value="InterPro"/>
</dbReference>
<evidence type="ECO:0000259" key="1">
    <source>
        <dbReference type="Pfam" id="PF08281"/>
    </source>
</evidence>
<keyword evidence="3" id="KW-1185">Reference proteome</keyword>
<dbReference type="EMBL" id="SUNI01000006">
    <property type="protein sequence ID" value="TJZ92026.1"/>
    <property type="molecule type" value="Genomic_DNA"/>
</dbReference>